<reference evidence="5" key="1">
    <citation type="submission" date="2016-08" db="EMBL/GenBank/DDBJ databases">
        <title>A Parts List for Fungal Cellulosomes Revealed by Comparative Genomics.</title>
        <authorList>
            <consortium name="DOE Joint Genome Institute"/>
            <person name="Haitjema C.H."/>
            <person name="Gilmore S.P."/>
            <person name="Henske J.K."/>
            <person name="Solomon K.V."/>
            <person name="De Groot R."/>
            <person name="Kuo A."/>
            <person name="Mondo S.J."/>
            <person name="Salamov A.A."/>
            <person name="Labutti K."/>
            <person name="Zhao Z."/>
            <person name="Chiniquy J."/>
            <person name="Barry K."/>
            <person name="Brewer H.M."/>
            <person name="Purvine S.O."/>
            <person name="Wright A.T."/>
            <person name="Boxma B."/>
            <person name="Van Alen T."/>
            <person name="Hackstein J.H."/>
            <person name="Baker S.E."/>
            <person name="Grigoriev I.V."/>
            <person name="O'Malley M.A."/>
        </authorList>
    </citation>
    <scope>NUCLEOTIDE SEQUENCE [LARGE SCALE GENOMIC DNA]</scope>
    <source>
        <strain evidence="5">G1</strain>
    </source>
</reference>
<dbReference type="CDD" id="cd05250">
    <property type="entry name" value="CC3_like_SDR_a"/>
    <property type="match status" value="1"/>
</dbReference>
<proteinExistence type="inferred from homology"/>
<evidence type="ECO:0000256" key="3">
    <source>
        <dbReference type="SAM" id="MobiDB-lite"/>
    </source>
</evidence>
<dbReference type="Proteomes" id="UP000193920">
    <property type="component" value="Unassembled WGS sequence"/>
</dbReference>
<dbReference type="SUPFAM" id="SSF51735">
    <property type="entry name" value="NAD(P)-binding Rossmann-fold domains"/>
    <property type="match status" value="1"/>
</dbReference>
<dbReference type="GO" id="GO:0005741">
    <property type="term" value="C:mitochondrial outer membrane"/>
    <property type="evidence" value="ECO:0007669"/>
    <property type="project" value="UniProtKB-SubCell"/>
</dbReference>
<comment type="caution">
    <text evidence="5">The sequence shown here is derived from an EMBL/GenBank/DDBJ whole genome shotgun (WGS) entry which is preliminary data.</text>
</comment>
<feature type="region of interest" description="Disordered" evidence="3">
    <location>
        <begin position="230"/>
        <end position="253"/>
    </location>
</feature>
<name>A0A1Y2D538_9FUNG</name>
<evidence type="ECO:0000256" key="2">
    <source>
        <dbReference type="ARBA" id="ARBA00006617"/>
    </source>
</evidence>
<dbReference type="Gene3D" id="3.40.50.720">
    <property type="entry name" value="NAD(P)-binding Rossmann-like Domain"/>
    <property type="match status" value="1"/>
</dbReference>
<gene>
    <name evidence="5" type="ORF">LY90DRAFT_702336</name>
</gene>
<comment type="subcellular location">
    <subcellularLocation>
        <location evidence="1">Mitochondrion outer membrane</location>
        <topology evidence="1">Peripheral membrane protein</topology>
    </subcellularLocation>
</comment>
<dbReference type="OrthoDB" id="430436at2759"/>
<feature type="domain" description="NAD(P)-binding" evidence="4">
    <location>
        <begin position="8"/>
        <end position="160"/>
    </location>
</feature>
<dbReference type="Pfam" id="PF13460">
    <property type="entry name" value="NAD_binding_10"/>
    <property type="match status" value="1"/>
</dbReference>
<dbReference type="InterPro" id="IPR036291">
    <property type="entry name" value="NAD(P)-bd_dom_sf"/>
</dbReference>
<dbReference type="AlphaFoldDB" id="A0A1Y2D538"/>
<protein>
    <submittedName>
        <fullName evidence="5">NAD(P)-binding protein</fullName>
    </submittedName>
</protein>
<dbReference type="PANTHER" id="PTHR14097:SF7">
    <property type="entry name" value="OXIDOREDUCTASE HTATIP2"/>
    <property type="match status" value="1"/>
</dbReference>
<dbReference type="PANTHER" id="PTHR14097">
    <property type="entry name" value="OXIDOREDUCTASE HTATIP2"/>
    <property type="match status" value="1"/>
</dbReference>
<comment type="similarity">
    <text evidence="2">Belongs to the FMP52 family.</text>
</comment>
<dbReference type="STRING" id="1754190.A0A1Y2D538"/>
<dbReference type="InterPro" id="IPR016040">
    <property type="entry name" value="NAD(P)-bd_dom"/>
</dbReference>
<evidence type="ECO:0000259" key="4">
    <source>
        <dbReference type="Pfam" id="PF13460"/>
    </source>
</evidence>
<evidence type="ECO:0000313" key="5">
    <source>
        <dbReference type="EMBL" id="ORY54401.1"/>
    </source>
</evidence>
<evidence type="ECO:0000313" key="6">
    <source>
        <dbReference type="Proteomes" id="UP000193920"/>
    </source>
</evidence>
<evidence type="ECO:0000256" key="1">
    <source>
        <dbReference type="ARBA" id="ARBA00004450"/>
    </source>
</evidence>
<dbReference type="GO" id="GO:0051170">
    <property type="term" value="P:import into nucleus"/>
    <property type="evidence" value="ECO:0007669"/>
    <property type="project" value="TreeGrafter"/>
</dbReference>
<accession>A0A1Y2D538</accession>
<keyword evidence="6" id="KW-1185">Reference proteome</keyword>
<sequence>MSSALVIGSTGATGVHVVNELLKCGLFNKVTSVARREFDYQGPNKDRLVQQVVNFEKIEDFKEAFKGHTHMFSCLGSTRKQAGSADNFYKIDHDYVINASKIFKEVNPDSKLHFILLSAVGSNPKSSFLYVKTKGQIEEDLKDMKFSRLSIFRPGQLFNRGHDSRPLENISAFFAKGINYITFDRVGISVDILAKAMVRITQVPSNEKPDDNGNVVEILENKAACELAKRTDIPGFENDTEDQIEESKKEENK</sequence>
<dbReference type="EMBL" id="MCOG01000085">
    <property type="protein sequence ID" value="ORY54401.1"/>
    <property type="molecule type" value="Genomic_DNA"/>
</dbReference>
<organism evidence="5 6">
    <name type="scientific">Neocallimastix californiae</name>
    <dbReference type="NCBI Taxonomy" id="1754190"/>
    <lineage>
        <taxon>Eukaryota</taxon>
        <taxon>Fungi</taxon>
        <taxon>Fungi incertae sedis</taxon>
        <taxon>Chytridiomycota</taxon>
        <taxon>Chytridiomycota incertae sedis</taxon>
        <taxon>Neocallimastigomycetes</taxon>
        <taxon>Neocallimastigales</taxon>
        <taxon>Neocallimastigaceae</taxon>
        <taxon>Neocallimastix</taxon>
    </lineage>
</organism>